<accession>A0A8J2RFZ0</accession>
<proteinExistence type="predicted"/>
<feature type="chain" id="PRO_5035151973" evidence="1">
    <location>
        <begin position="19"/>
        <end position="278"/>
    </location>
</feature>
<evidence type="ECO:0000256" key="1">
    <source>
        <dbReference type="SAM" id="SignalP"/>
    </source>
</evidence>
<gene>
    <name evidence="2" type="ORF">DGAL_LOCUS3686</name>
</gene>
<evidence type="ECO:0000313" key="3">
    <source>
        <dbReference type="Proteomes" id="UP000789390"/>
    </source>
</evidence>
<feature type="signal peptide" evidence="1">
    <location>
        <begin position="1"/>
        <end position="18"/>
    </location>
</feature>
<organism evidence="2 3">
    <name type="scientific">Daphnia galeata</name>
    <dbReference type="NCBI Taxonomy" id="27404"/>
    <lineage>
        <taxon>Eukaryota</taxon>
        <taxon>Metazoa</taxon>
        <taxon>Ecdysozoa</taxon>
        <taxon>Arthropoda</taxon>
        <taxon>Crustacea</taxon>
        <taxon>Branchiopoda</taxon>
        <taxon>Diplostraca</taxon>
        <taxon>Cladocera</taxon>
        <taxon>Anomopoda</taxon>
        <taxon>Daphniidae</taxon>
        <taxon>Daphnia</taxon>
    </lineage>
</organism>
<protein>
    <submittedName>
        <fullName evidence="2">Uncharacterized protein</fullName>
    </submittedName>
</protein>
<sequence length="278" mass="31347">MKFVLIFIMSVLVIVTHQYFPDQQPREIPWLSPYSPHHPFIDKSQHPIIIYYPNSRITPEIYSSQDIHWGNPQDYEDNPPSSHFLNFADVQSRGKISQTDKLNPRFFFGTSSTITNPFLKTATFTVSATLTLSSVVKCIIAADFLDAAAQVKPCRRKREQFLQGQKTFEDQQFDDVVSPSQTQLMMSTSLPSTDLPHQKINHEILSSRQENAQSMDAAAANTSGDNMKMKRFLFFNNNPYLVSKTVTSYAFTSKTSTVTVDVAINAGLNCLPTGFVVC</sequence>
<comment type="caution">
    <text evidence="2">The sequence shown here is derived from an EMBL/GenBank/DDBJ whole genome shotgun (WGS) entry which is preliminary data.</text>
</comment>
<reference evidence="2" key="1">
    <citation type="submission" date="2021-11" db="EMBL/GenBank/DDBJ databases">
        <authorList>
            <person name="Schell T."/>
        </authorList>
    </citation>
    <scope>NUCLEOTIDE SEQUENCE</scope>
    <source>
        <strain evidence="2">M5</strain>
    </source>
</reference>
<dbReference type="OrthoDB" id="6365142at2759"/>
<keyword evidence="3" id="KW-1185">Reference proteome</keyword>
<evidence type="ECO:0000313" key="2">
    <source>
        <dbReference type="EMBL" id="CAH0101355.1"/>
    </source>
</evidence>
<name>A0A8J2RFZ0_9CRUS</name>
<dbReference type="EMBL" id="CAKKLH010000057">
    <property type="protein sequence ID" value="CAH0101355.1"/>
    <property type="molecule type" value="Genomic_DNA"/>
</dbReference>
<keyword evidence="1" id="KW-0732">Signal</keyword>
<dbReference type="Proteomes" id="UP000789390">
    <property type="component" value="Unassembled WGS sequence"/>
</dbReference>
<dbReference type="AlphaFoldDB" id="A0A8J2RFZ0"/>